<accession>A0ABY5W885</accession>
<keyword evidence="2" id="KW-1185">Reference proteome</keyword>
<dbReference type="Proteomes" id="UP001059617">
    <property type="component" value="Chromosome"/>
</dbReference>
<reference evidence="1" key="1">
    <citation type="submission" date="2021-04" db="EMBL/GenBank/DDBJ databases">
        <authorList>
            <person name="Hartkoorn R.C."/>
            <person name="Beaudoing E."/>
            <person name="Hot D."/>
        </authorList>
    </citation>
    <scope>NUCLEOTIDE SEQUENCE</scope>
    <source>
        <strain evidence="1">NRRL B-16292</strain>
    </source>
</reference>
<dbReference type="EMBL" id="CP073720">
    <property type="protein sequence ID" value="UWP85767.1"/>
    <property type="molecule type" value="Genomic_DNA"/>
</dbReference>
<evidence type="ECO:0000313" key="1">
    <source>
        <dbReference type="EMBL" id="UWP85767.1"/>
    </source>
</evidence>
<dbReference type="RefSeq" id="WP_259864005.1">
    <property type="nucleotide sequence ID" value="NZ_BAAAST010000073.1"/>
</dbReference>
<protein>
    <submittedName>
        <fullName evidence="1">Uncharacterized protein</fullName>
    </submittedName>
</protein>
<reference evidence="1" key="2">
    <citation type="submission" date="2022-09" db="EMBL/GenBank/DDBJ databases">
        <title>Biosynthetic gene clusters of Dactylosporangioum fulvum.</title>
        <authorList>
            <person name="Caradec T."/>
        </authorList>
    </citation>
    <scope>NUCLEOTIDE SEQUENCE</scope>
    <source>
        <strain evidence="1">NRRL B-16292</strain>
    </source>
</reference>
<gene>
    <name evidence="1" type="ORF">Dfulv_16605</name>
</gene>
<evidence type="ECO:0000313" key="2">
    <source>
        <dbReference type="Proteomes" id="UP001059617"/>
    </source>
</evidence>
<proteinExistence type="predicted"/>
<organism evidence="1 2">
    <name type="scientific">Dactylosporangium fulvum</name>
    <dbReference type="NCBI Taxonomy" id="53359"/>
    <lineage>
        <taxon>Bacteria</taxon>
        <taxon>Bacillati</taxon>
        <taxon>Actinomycetota</taxon>
        <taxon>Actinomycetes</taxon>
        <taxon>Micromonosporales</taxon>
        <taxon>Micromonosporaceae</taxon>
        <taxon>Dactylosporangium</taxon>
    </lineage>
</organism>
<name>A0ABY5W885_9ACTN</name>
<sequence length="119" mass="13359">MISSTGRYWTAGVIVSYDSHRKAWAAGIDFLDDGFADDDPDTGRISTEGKLHTRYMVKDGQQAAALTAAIDVIVADAERLGIEFNDRNLYYDDRDGIFPEPDDWKRLQDEQVARLGWAS</sequence>